<dbReference type="InterPro" id="IPR006975">
    <property type="entry name" value="NifQ"/>
</dbReference>
<comment type="caution">
    <text evidence="1">The sequence shown here is derived from an EMBL/GenBank/DDBJ whole genome shotgun (WGS) entry which is preliminary data.</text>
</comment>
<keyword evidence="2" id="KW-1185">Reference proteome</keyword>
<dbReference type="Pfam" id="PF04891">
    <property type="entry name" value="NifQ"/>
    <property type="match status" value="1"/>
</dbReference>
<reference evidence="1 2" key="2">
    <citation type="submission" date="2024-11" db="EMBL/GenBank/DDBJ databases">
        <title>Using genomics to understand microbial adaptation to soil warming.</title>
        <authorList>
            <person name="Deangelis K.M. PhD."/>
        </authorList>
    </citation>
    <scope>NUCLEOTIDE SEQUENCE [LARGE SCALE GENOMIC DNA]</scope>
    <source>
        <strain evidence="1 2">GAS97</strain>
    </source>
</reference>
<name>A0ABW8MPY8_9BURK</name>
<gene>
    <name evidence="1" type="ORF">ABH943_005792</name>
</gene>
<evidence type="ECO:0000313" key="1">
    <source>
        <dbReference type="EMBL" id="MFK4445760.1"/>
    </source>
</evidence>
<evidence type="ECO:0000313" key="2">
    <source>
        <dbReference type="Proteomes" id="UP001620514"/>
    </source>
</evidence>
<protein>
    <submittedName>
        <fullName evidence="1">Nitrogen fixation protein NifQ</fullName>
    </submittedName>
</protein>
<reference evidence="1 2" key="1">
    <citation type="submission" date="2024-10" db="EMBL/GenBank/DDBJ databases">
        <authorList>
            <person name="Deangelis K."/>
            <person name="Huntemann M."/>
            <person name="Clum A."/>
            <person name="Wang J."/>
            <person name="Palaniappan K."/>
            <person name="Ritter S."/>
            <person name="Chen I.-M."/>
            <person name="Stamatis D."/>
            <person name="Reddy T."/>
            <person name="O'Malley R."/>
            <person name="Daum C."/>
            <person name="Ng V."/>
            <person name="Ivanova N."/>
            <person name="Kyrpides N."/>
            <person name="Woyke T."/>
        </authorList>
    </citation>
    <scope>NUCLEOTIDE SEQUENCE [LARGE SCALE GENOMIC DNA]</scope>
    <source>
        <strain evidence="1 2">GAS97</strain>
    </source>
</reference>
<dbReference type="RefSeq" id="WP_404610711.1">
    <property type="nucleotide sequence ID" value="NZ_JBIYDN010000021.1"/>
</dbReference>
<dbReference type="Proteomes" id="UP001620514">
    <property type="component" value="Unassembled WGS sequence"/>
</dbReference>
<organism evidence="1 2">
    <name type="scientific">Caballeronia udeis</name>
    <dbReference type="NCBI Taxonomy" id="1232866"/>
    <lineage>
        <taxon>Bacteria</taxon>
        <taxon>Pseudomonadati</taxon>
        <taxon>Pseudomonadota</taxon>
        <taxon>Betaproteobacteria</taxon>
        <taxon>Burkholderiales</taxon>
        <taxon>Burkholderiaceae</taxon>
        <taxon>Caballeronia</taxon>
    </lineage>
</organism>
<sequence length="191" mass="20253">MTHLLATRAELLAASATPHSPGTALFATLLAARDEPSLLGLSRAQIALLYGRHFGAMQPPGVGLLIRSEEQAGFVSALEAFLLSHARANDVAGMADANCLASIIAHACLRPDHLWRDLGLTGRDDVTNMLNRYFPALVARNVDGMRWKKFLARELALSLGKPPQPAPGCPGCEDFGYCFGGESGAKSGSRA</sequence>
<proteinExistence type="predicted"/>
<dbReference type="EMBL" id="JBIYDN010000021">
    <property type="protein sequence ID" value="MFK4445760.1"/>
    <property type="molecule type" value="Genomic_DNA"/>
</dbReference>
<accession>A0ABW8MPY8</accession>